<reference evidence="4 5" key="1">
    <citation type="submission" date="2019-05" db="EMBL/GenBank/DDBJ databases">
        <authorList>
            <person name="Narsing Rao M.P."/>
            <person name="Li W.J."/>
        </authorList>
    </citation>
    <scope>NUCLEOTIDE SEQUENCE [LARGE SCALE GENOMIC DNA]</scope>
    <source>
        <strain evidence="4 5">SYSU_K30003</strain>
    </source>
</reference>
<feature type="domain" description="N-acetyltransferase" evidence="3">
    <location>
        <begin position="3"/>
        <end position="176"/>
    </location>
</feature>
<dbReference type="InterPro" id="IPR016181">
    <property type="entry name" value="Acyl_CoA_acyltransferase"/>
</dbReference>
<dbReference type="EMBL" id="VCIW01000020">
    <property type="protein sequence ID" value="TLS49631.1"/>
    <property type="molecule type" value="Genomic_DNA"/>
</dbReference>
<comment type="caution">
    <text evidence="4">The sequence shown here is derived from an EMBL/GenBank/DDBJ whole genome shotgun (WGS) entry which is preliminary data.</text>
</comment>
<evidence type="ECO:0000256" key="2">
    <source>
        <dbReference type="ARBA" id="ARBA00023315"/>
    </source>
</evidence>
<accession>A0A5R9G1F9</accession>
<dbReference type="OrthoDB" id="8116556at2"/>
<sequence length="176" mass="19917">MKLRYRELKPEDAVRVAEIDRSETIERLYAMTEGSLTAEEVHIESPAWDDKQTREMIDRFRKELSAGGTAVGCFEDGRLVGFGVLSGAFRGDRRDRLAVDLMYVSRSHRRRGIGTRLLRELSAVAADLGAKQLYVSSTETESAVSFYRKNGGEPTPEVDPELFEKEPHDIHMVIEL</sequence>
<keyword evidence="5" id="KW-1185">Reference proteome</keyword>
<keyword evidence="2" id="KW-0012">Acyltransferase</keyword>
<keyword evidence="1 4" id="KW-0808">Transferase</keyword>
<dbReference type="RefSeq" id="WP_138197074.1">
    <property type="nucleotide sequence ID" value="NZ_VCIW01000020.1"/>
</dbReference>
<evidence type="ECO:0000313" key="5">
    <source>
        <dbReference type="Proteomes" id="UP000309676"/>
    </source>
</evidence>
<evidence type="ECO:0000256" key="1">
    <source>
        <dbReference type="ARBA" id="ARBA00022679"/>
    </source>
</evidence>
<organism evidence="4 5">
    <name type="scientific">Paenibacillus antri</name>
    <dbReference type="NCBI Taxonomy" id="2582848"/>
    <lineage>
        <taxon>Bacteria</taxon>
        <taxon>Bacillati</taxon>
        <taxon>Bacillota</taxon>
        <taxon>Bacilli</taxon>
        <taxon>Bacillales</taxon>
        <taxon>Paenibacillaceae</taxon>
        <taxon>Paenibacillus</taxon>
    </lineage>
</organism>
<name>A0A5R9G1F9_9BACL</name>
<dbReference type="Gene3D" id="3.40.630.30">
    <property type="match status" value="1"/>
</dbReference>
<dbReference type="InterPro" id="IPR050832">
    <property type="entry name" value="Bact_Acetyltransf"/>
</dbReference>
<dbReference type="PANTHER" id="PTHR43877">
    <property type="entry name" value="AMINOALKYLPHOSPHONATE N-ACETYLTRANSFERASE-RELATED-RELATED"/>
    <property type="match status" value="1"/>
</dbReference>
<dbReference type="PROSITE" id="PS51186">
    <property type="entry name" value="GNAT"/>
    <property type="match status" value="1"/>
</dbReference>
<dbReference type="Pfam" id="PF00583">
    <property type="entry name" value="Acetyltransf_1"/>
    <property type="match status" value="1"/>
</dbReference>
<evidence type="ECO:0000313" key="4">
    <source>
        <dbReference type="EMBL" id="TLS49631.1"/>
    </source>
</evidence>
<dbReference type="Proteomes" id="UP000309676">
    <property type="component" value="Unassembled WGS sequence"/>
</dbReference>
<protein>
    <submittedName>
        <fullName evidence="4">GNAT family N-acetyltransferase</fullName>
    </submittedName>
</protein>
<dbReference type="InterPro" id="IPR000182">
    <property type="entry name" value="GNAT_dom"/>
</dbReference>
<gene>
    <name evidence="4" type="ORF">FE782_24930</name>
</gene>
<evidence type="ECO:0000259" key="3">
    <source>
        <dbReference type="PROSITE" id="PS51186"/>
    </source>
</evidence>
<dbReference type="SUPFAM" id="SSF55729">
    <property type="entry name" value="Acyl-CoA N-acyltransferases (Nat)"/>
    <property type="match status" value="1"/>
</dbReference>
<dbReference type="GO" id="GO:0016747">
    <property type="term" value="F:acyltransferase activity, transferring groups other than amino-acyl groups"/>
    <property type="evidence" value="ECO:0007669"/>
    <property type="project" value="InterPro"/>
</dbReference>
<proteinExistence type="predicted"/>
<dbReference type="AlphaFoldDB" id="A0A5R9G1F9"/>
<dbReference type="CDD" id="cd04301">
    <property type="entry name" value="NAT_SF"/>
    <property type="match status" value="1"/>
</dbReference>